<dbReference type="GO" id="GO:0015990">
    <property type="term" value="P:electron transport coupled proton transport"/>
    <property type="evidence" value="ECO:0007669"/>
    <property type="project" value="TreeGrafter"/>
</dbReference>
<evidence type="ECO:0000256" key="9">
    <source>
        <dbReference type="ARBA" id="ARBA00022967"/>
    </source>
</evidence>
<keyword evidence="7 17" id="KW-0679">Respiratory chain</keyword>
<feature type="transmembrane region" description="Helical" evidence="17">
    <location>
        <begin position="482"/>
        <end position="502"/>
    </location>
</feature>
<organism evidence="20">
    <name type="scientific">Grapsus tenuicrustatus</name>
    <dbReference type="NCBI Taxonomy" id="1036995"/>
    <lineage>
        <taxon>Eukaryota</taxon>
        <taxon>Metazoa</taxon>
        <taxon>Ecdysozoa</taxon>
        <taxon>Arthropoda</taxon>
        <taxon>Crustacea</taxon>
        <taxon>Multicrustacea</taxon>
        <taxon>Malacostraca</taxon>
        <taxon>Eumalacostraca</taxon>
        <taxon>Eucarida</taxon>
        <taxon>Decapoda</taxon>
        <taxon>Pleocyemata</taxon>
        <taxon>Brachyura</taxon>
        <taxon>Eubrachyura</taxon>
        <taxon>Grapsoidea</taxon>
        <taxon>Grapsidae</taxon>
        <taxon>Grapsus</taxon>
    </lineage>
</organism>
<feature type="domain" description="NADH:ubiquinone oxidoreductase chain 4 N-terminal" evidence="19">
    <location>
        <begin position="140"/>
        <end position="201"/>
    </location>
</feature>
<dbReference type="GO" id="GO:0048039">
    <property type="term" value="F:ubiquinone binding"/>
    <property type="evidence" value="ECO:0007669"/>
    <property type="project" value="TreeGrafter"/>
</dbReference>
<evidence type="ECO:0000256" key="17">
    <source>
        <dbReference type="RuleBase" id="RU003297"/>
    </source>
</evidence>
<name>A0A140GMA1_9EUCA</name>
<feature type="transmembrane region" description="Helical" evidence="17">
    <location>
        <begin position="20"/>
        <end position="41"/>
    </location>
</feature>
<proteinExistence type="inferred from homology"/>
<keyword evidence="11 17" id="KW-1133">Transmembrane helix</keyword>
<comment type="function">
    <text evidence="17">Core subunit of the mitochondrial membrane respiratory chain NADH dehydrogenase (Complex I) which catalyzes electron transfer from NADH through the respiratory chain, using ubiquinone as an electron acceptor. Essential for the catalytic activity and assembly of complex I.</text>
</comment>
<feature type="transmembrane region" description="Helical" evidence="17">
    <location>
        <begin position="282"/>
        <end position="305"/>
    </location>
</feature>
<comment type="similarity">
    <text evidence="3 17">Belongs to the complex I subunit 4 family.</text>
</comment>
<dbReference type="PANTHER" id="PTHR43507">
    <property type="entry name" value="NADH-UBIQUINONE OXIDOREDUCTASE CHAIN 4"/>
    <property type="match status" value="1"/>
</dbReference>
<evidence type="ECO:0000256" key="10">
    <source>
        <dbReference type="ARBA" id="ARBA00022982"/>
    </source>
</evidence>
<evidence type="ECO:0000259" key="19">
    <source>
        <dbReference type="Pfam" id="PF01059"/>
    </source>
</evidence>
<evidence type="ECO:0000313" key="20">
    <source>
        <dbReference type="EMBL" id="AMN14537.1"/>
    </source>
</evidence>
<dbReference type="InterPro" id="IPR003918">
    <property type="entry name" value="NADH_UbQ_OxRdtase"/>
</dbReference>
<feature type="transmembrane region" description="Helical" evidence="17">
    <location>
        <begin position="53"/>
        <end position="72"/>
    </location>
</feature>
<dbReference type="PRINTS" id="PR01437">
    <property type="entry name" value="NUOXDRDTASE4"/>
</dbReference>
<dbReference type="AlphaFoldDB" id="A0A140GMA1"/>
<keyword evidence="6 17" id="KW-0813">Transport</keyword>
<keyword evidence="12 17" id="KW-0520">NAD</keyword>
<evidence type="ECO:0000256" key="3">
    <source>
        <dbReference type="ARBA" id="ARBA00009025"/>
    </source>
</evidence>
<keyword evidence="13 17" id="KW-0830">Ubiquinone</keyword>
<protein>
    <recommendedName>
        <fullName evidence="5 17">NADH-ubiquinone oxidoreductase chain 4</fullName>
        <ecNumber evidence="4 17">7.1.1.2</ecNumber>
    </recommendedName>
</protein>
<evidence type="ECO:0000256" key="16">
    <source>
        <dbReference type="ARBA" id="ARBA00049551"/>
    </source>
</evidence>
<evidence type="ECO:0000256" key="11">
    <source>
        <dbReference type="ARBA" id="ARBA00022989"/>
    </source>
</evidence>
<dbReference type="GO" id="GO:0042773">
    <property type="term" value="P:ATP synthesis coupled electron transport"/>
    <property type="evidence" value="ECO:0007669"/>
    <property type="project" value="InterPro"/>
</dbReference>
<dbReference type="Pfam" id="PF01059">
    <property type="entry name" value="Oxidored_q5_N"/>
    <property type="match status" value="2"/>
</dbReference>
<feature type="transmembrane region" description="Helical" evidence="17">
    <location>
        <begin position="107"/>
        <end position="129"/>
    </location>
</feature>
<feature type="transmembrane region" description="Helical" evidence="17">
    <location>
        <begin position="158"/>
        <end position="174"/>
    </location>
</feature>
<dbReference type="CTD" id="4538"/>
<dbReference type="EMBL" id="KT878721">
    <property type="protein sequence ID" value="AMN14537.1"/>
    <property type="molecule type" value="Genomic_DNA"/>
</dbReference>
<evidence type="ECO:0000256" key="7">
    <source>
        <dbReference type="ARBA" id="ARBA00022660"/>
    </source>
</evidence>
<feature type="transmembrane region" description="Helical" evidence="17">
    <location>
        <begin position="523"/>
        <end position="543"/>
    </location>
</feature>
<feature type="transmembrane region" description="Helical" evidence="17">
    <location>
        <begin position="312"/>
        <end position="333"/>
    </location>
</feature>
<feature type="transmembrane region" description="Helical" evidence="17">
    <location>
        <begin position="84"/>
        <end position="101"/>
    </location>
</feature>
<evidence type="ECO:0000256" key="15">
    <source>
        <dbReference type="ARBA" id="ARBA00023136"/>
    </source>
</evidence>
<evidence type="ECO:0000256" key="6">
    <source>
        <dbReference type="ARBA" id="ARBA00022448"/>
    </source>
</evidence>
<dbReference type="GO" id="GO:0031966">
    <property type="term" value="C:mitochondrial membrane"/>
    <property type="evidence" value="ECO:0007669"/>
    <property type="project" value="UniProtKB-SubCell"/>
</dbReference>
<dbReference type="Pfam" id="PF00361">
    <property type="entry name" value="Proton_antipo_M"/>
    <property type="match status" value="1"/>
</dbReference>
<evidence type="ECO:0000256" key="2">
    <source>
        <dbReference type="ARBA" id="ARBA00004225"/>
    </source>
</evidence>
<dbReference type="GO" id="GO:0003954">
    <property type="term" value="F:NADH dehydrogenase activity"/>
    <property type="evidence" value="ECO:0007669"/>
    <property type="project" value="TreeGrafter"/>
</dbReference>
<comment type="function">
    <text evidence="1">Core subunit of the mitochondrial membrane respiratory chain NADH dehydrogenase (Complex I) that is believed to belong to the minimal assembly required for catalysis. Complex I functions in the transfer of electrons from NADH to the respiratory chain. The immediate electron acceptor for the enzyme is believed to be ubiquinone.</text>
</comment>
<dbReference type="InterPro" id="IPR000260">
    <property type="entry name" value="NADH4_N"/>
</dbReference>
<evidence type="ECO:0000259" key="18">
    <source>
        <dbReference type="Pfam" id="PF00361"/>
    </source>
</evidence>
<keyword evidence="10 17" id="KW-0249">Electron transport</keyword>
<sequence length="546" mass="61206">MLKLILPLILLMKFSTDWKASQIGLGILSGLVGLSCFHNMSNYSLGFSLGLDSVSYVMIYLSAWIMFLIIISSERVKAANNFQHMFVFVNVVLLFSLFLAFSSLNYLLFYISFEMSLIPTLILILGWGYQPERIQAGIYMLFYSFLGFSLGLDSVSYVMIYLSAWIMFLIIISSERVKAANNFQHMFVFVNVVLLFSLFLAFSSLNYLLFYISFEMSLIPTLILILGWGYQPERIQAGIYMLFYTLTLSLPLLGALLYMYSSEGSLTFMLSSPISMGGYSSVILYFSSVFAFLVKLPMYMLHLWLPKAHVEAPVAGSMILAGVLLKLGGYGLIRILGLVQEISIYFSWLWVSISLMGGVMISLLCMRQVDMKSLIAYSSVVHMSMVLSGLMIFSWWGLMGAVVVMVGHGLCSSGLFCLANMVYERVGSRSLMISKGLLSFMPSMGLWWFLLSVGNMAAPPTLNLFGEISLIVSLVSWSKLSILSLILLSFFSAAYTIYMYSLSQHGSMFHGLYSCSSGKLREYMVLFLHWFPLNILITSLSLINGA</sequence>
<comment type="subcellular location">
    <subcellularLocation>
        <location evidence="2 17">Mitochondrion membrane</location>
        <topology evidence="2 17">Multi-pass membrane protein</topology>
    </subcellularLocation>
</comment>
<dbReference type="RefSeq" id="YP_009239903.1">
    <property type="nucleotide sequence ID" value="NC_029724.1"/>
</dbReference>
<accession>A0A140GMA1</accession>
<keyword evidence="9" id="KW-1278">Translocase</keyword>
<feature type="transmembrane region" description="Helical" evidence="17">
    <location>
        <begin position="402"/>
        <end position="423"/>
    </location>
</feature>
<geneLocation type="mitochondrion" evidence="20"/>
<dbReference type="GO" id="GO:0008137">
    <property type="term" value="F:NADH dehydrogenase (ubiquinone) activity"/>
    <property type="evidence" value="ECO:0007669"/>
    <property type="project" value="UniProtKB-UniRule"/>
</dbReference>
<feature type="transmembrane region" description="Helical" evidence="17">
    <location>
        <begin position="444"/>
        <end position="462"/>
    </location>
</feature>
<feature type="transmembrane region" description="Helical" evidence="17">
    <location>
        <begin position="208"/>
        <end position="230"/>
    </location>
</feature>
<evidence type="ECO:0000256" key="12">
    <source>
        <dbReference type="ARBA" id="ARBA00023027"/>
    </source>
</evidence>
<dbReference type="InterPro" id="IPR001750">
    <property type="entry name" value="ND/Mrp_TM"/>
</dbReference>
<evidence type="ECO:0000256" key="8">
    <source>
        <dbReference type="ARBA" id="ARBA00022692"/>
    </source>
</evidence>
<keyword evidence="8 17" id="KW-0812">Transmembrane</keyword>
<evidence type="ECO:0000256" key="5">
    <source>
        <dbReference type="ARBA" id="ARBA00021006"/>
    </source>
</evidence>
<feature type="transmembrane region" description="Helical" evidence="17">
    <location>
        <begin position="345"/>
        <end position="365"/>
    </location>
</feature>
<evidence type="ECO:0000256" key="14">
    <source>
        <dbReference type="ARBA" id="ARBA00023128"/>
    </source>
</evidence>
<evidence type="ECO:0000256" key="4">
    <source>
        <dbReference type="ARBA" id="ARBA00012944"/>
    </source>
</evidence>
<gene>
    <name evidence="20" type="primary">ND4</name>
</gene>
<keyword evidence="15 17" id="KW-0472">Membrane</keyword>
<dbReference type="GeneID" id="27109087"/>
<evidence type="ECO:0000256" key="1">
    <source>
        <dbReference type="ARBA" id="ARBA00003257"/>
    </source>
</evidence>
<dbReference type="EC" id="7.1.1.2" evidence="4 17"/>
<feature type="transmembrane region" description="Helical" evidence="17">
    <location>
        <begin position="242"/>
        <end position="262"/>
    </location>
</feature>
<feature type="transmembrane region" description="Helical" evidence="17">
    <location>
        <begin position="374"/>
        <end position="396"/>
    </location>
</feature>
<feature type="domain" description="NADH:quinone oxidoreductase/Mrp antiporter transmembrane" evidence="18">
    <location>
        <begin position="205"/>
        <end position="491"/>
    </location>
</feature>
<keyword evidence="14 17" id="KW-0496">Mitochondrion</keyword>
<evidence type="ECO:0000256" key="13">
    <source>
        <dbReference type="ARBA" id="ARBA00023075"/>
    </source>
</evidence>
<feature type="domain" description="NADH:ubiquinone oxidoreductase chain 4 N-terminal" evidence="19">
    <location>
        <begin position="1"/>
        <end position="100"/>
    </location>
</feature>
<comment type="catalytic activity">
    <reaction evidence="16 17">
        <text>a ubiquinone + NADH + 5 H(+)(in) = a ubiquinol + NAD(+) + 4 H(+)(out)</text>
        <dbReference type="Rhea" id="RHEA:29091"/>
        <dbReference type="Rhea" id="RHEA-COMP:9565"/>
        <dbReference type="Rhea" id="RHEA-COMP:9566"/>
        <dbReference type="ChEBI" id="CHEBI:15378"/>
        <dbReference type="ChEBI" id="CHEBI:16389"/>
        <dbReference type="ChEBI" id="CHEBI:17976"/>
        <dbReference type="ChEBI" id="CHEBI:57540"/>
        <dbReference type="ChEBI" id="CHEBI:57945"/>
        <dbReference type="EC" id="7.1.1.2"/>
    </reaction>
</comment>
<dbReference type="PANTHER" id="PTHR43507:SF20">
    <property type="entry name" value="NADH-UBIQUINONE OXIDOREDUCTASE CHAIN 4"/>
    <property type="match status" value="1"/>
</dbReference>
<reference evidence="20" key="1">
    <citation type="submission" date="2015-10" db="EMBL/GenBank/DDBJ databases">
        <authorList>
            <person name="Gilbert D.G."/>
        </authorList>
    </citation>
    <scope>NUCLEOTIDE SEQUENCE</scope>
</reference>
<feature type="transmembrane region" description="Helical" evidence="17">
    <location>
        <begin position="186"/>
        <end position="202"/>
    </location>
</feature>